<comment type="caution">
    <text evidence="1">The sequence shown here is derived from an EMBL/GenBank/DDBJ whole genome shotgun (WGS) entry which is preliminary data.</text>
</comment>
<dbReference type="AlphaFoldDB" id="A0AA88RIT7"/>
<dbReference type="PANTHER" id="PTHR35095">
    <property type="entry name" value="OS05G0143300 PROTEIN"/>
    <property type="match status" value="1"/>
</dbReference>
<accession>A0AA88RIT7</accession>
<keyword evidence="2" id="KW-1185">Reference proteome</keyword>
<gene>
    <name evidence="1" type="ORF">RJ640_019809</name>
</gene>
<dbReference type="PANTHER" id="PTHR35095:SF1">
    <property type="entry name" value="OS05G0143300 PROTEIN"/>
    <property type="match status" value="1"/>
</dbReference>
<reference evidence="1" key="1">
    <citation type="submission" date="2022-12" db="EMBL/GenBank/DDBJ databases">
        <title>Draft genome assemblies for two species of Escallonia (Escalloniales).</title>
        <authorList>
            <person name="Chanderbali A."/>
            <person name="Dervinis C."/>
            <person name="Anghel I."/>
            <person name="Soltis D."/>
            <person name="Soltis P."/>
            <person name="Zapata F."/>
        </authorList>
    </citation>
    <scope>NUCLEOTIDE SEQUENCE</scope>
    <source>
        <strain evidence="1">UCBG92.1500</strain>
        <tissue evidence="1">Leaf</tissue>
    </source>
</reference>
<evidence type="ECO:0000313" key="1">
    <source>
        <dbReference type="EMBL" id="KAK2990529.1"/>
    </source>
</evidence>
<dbReference type="Proteomes" id="UP001187471">
    <property type="component" value="Unassembled WGS sequence"/>
</dbReference>
<sequence length="424" mass="47804">MVRCLMASQGYLPLPGLGFSKDFQPLLPIPESRQDVLRPDFLNMRPHRIEQTWLPTSELLDSNRIPSMDSTIRKPILIDVQDTRPNSILFSFGIAKQCTRRWEILKFLMSKSSEIESRGLDPSILSDLMGLQAANIDMPQQLYAPEYGFDFHDESQQTIFYPSSEFYSWKPLFDMARDIPRMPEINGHLDGRSSSIGAGAEMKDILSIIAEFYLSKNSTKWKMQSVLVPHFDRLDSTKGMANIQGSSKLNTVNFVPLKSPRKAKNKPSLKKKNNRKACKERDLYRKNYFQTCESLLSIMVDKNRNGKTAIHALKKSGPELPQLLTQCSASIAGTGLALLFSVVLKVGSGRVPFCASKLLNTGLALGLVWLSWAVNRLRGTILYISKNSGKSLKDEEMMKNLDRSLKEIYFRAGTLMAVVVLRLA</sequence>
<dbReference type="EMBL" id="JAVXUO010000638">
    <property type="protein sequence ID" value="KAK2990529.1"/>
    <property type="molecule type" value="Genomic_DNA"/>
</dbReference>
<evidence type="ECO:0000313" key="2">
    <source>
        <dbReference type="Proteomes" id="UP001187471"/>
    </source>
</evidence>
<proteinExistence type="predicted"/>
<name>A0AA88RIT7_9ASTE</name>
<organism evidence="1 2">
    <name type="scientific">Escallonia rubra</name>
    <dbReference type="NCBI Taxonomy" id="112253"/>
    <lineage>
        <taxon>Eukaryota</taxon>
        <taxon>Viridiplantae</taxon>
        <taxon>Streptophyta</taxon>
        <taxon>Embryophyta</taxon>
        <taxon>Tracheophyta</taxon>
        <taxon>Spermatophyta</taxon>
        <taxon>Magnoliopsida</taxon>
        <taxon>eudicotyledons</taxon>
        <taxon>Gunneridae</taxon>
        <taxon>Pentapetalae</taxon>
        <taxon>asterids</taxon>
        <taxon>campanulids</taxon>
        <taxon>Escalloniales</taxon>
        <taxon>Escalloniaceae</taxon>
        <taxon>Escallonia</taxon>
    </lineage>
</organism>
<protein>
    <submittedName>
        <fullName evidence="1">Uncharacterized protein</fullName>
    </submittedName>
</protein>